<dbReference type="PANTHER" id="PTHR10057">
    <property type="entry name" value="PERIPHERAL-TYPE BENZODIAZEPINE RECEPTOR"/>
    <property type="match status" value="1"/>
</dbReference>
<keyword evidence="4 6" id="KW-1133">Transmembrane helix</keyword>
<dbReference type="GeneID" id="101857284"/>
<feature type="transmembrane region" description="Helical" evidence="6">
    <location>
        <begin position="113"/>
        <end position="131"/>
    </location>
</feature>
<comment type="subcellular location">
    <subcellularLocation>
        <location evidence="1">Membrane</location>
        <topology evidence="1">Multi-pass membrane protein</topology>
    </subcellularLocation>
</comment>
<sequence>MDPVVMSDYLAPTLAVILPNLGGIAGSFITRKNIPNWYEGLNKPSWRPGNKVFGPVWTTLYCSMGYASYMVWRDGGGFDGDAALPLAWYGAQLALNWAWTPIFFGLHSPKWGFVEIICLWGAIAGTIYSFHGINEKASYLLLPYLGWVSLASALTFRIWRDNPDADKKE</sequence>
<dbReference type="RefSeq" id="XP_035828700.1">
    <property type="nucleotide sequence ID" value="XM_035972807.1"/>
</dbReference>
<feature type="transmembrane region" description="Helical" evidence="6">
    <location>
        <begin position="137"/>
        <end position="159"/>
    </location>
</feature>
<dbReference type="Proteomes" id="UP000694888">
    <property type="component" value="Unplaced"/>
</dbReference>
<evidence type="ECO:0000313" key="7">
    <source>
        <dbReference type="Proteomes" id="UP000694888"/>
    </source>
</evidence>
<evidence type="ECO:0000313" key="8">
    <source>
        <dbReference type="RefSeq" id="XP_035828700.1"/>
    </source>
</evidence>
<dbReference type="CDD" id="cd15904">
    <property type="entry name" value="TSPO_MBR"/>
    <property type="match status" value="1"/>
</dbReference>
<evidence type="ECO:0000256" key="5">
    <source>
        <dbReference type="ARBA" id="ARBA00023136"/>
    </source>
</evidence>
<evidence type="ECO:0000256" key="6">
    <source>
        <dbReference type="SAM" id="Phobius"/>
    </source>
</evidence>
<comment type="similarity">
    <text evidence="2">Belongs to the TspO/BZRP family.</text>
</comment>
<keyword evidence="5 6" id="KW-0472">Membrane</keyword>
<dbReference type="InterPro" id="IPR038330">
    <property type="entry name" value="TspO/MBR-related_sf"/>
</dbReference>
<dbReference type="Gene3D" id="1.20.1260.100">
    <property type="entry name" value="TspO/MBR protein"/>
    <property type="match status" value="1"/>
</dbReference>
<reference evidence="8" key="1">
    <citation type="submission" date="2025-08" db="UniProtKB">
        <authorList>
            <consortium name="RefSeq"/>
        </authorList>
    </citation>
    <scope>IDENTIFICATION</scope>
</reference>
<evidence type="ECO:0000256" key="1">
    <source>
        <dbReference type="ARBA" id="ARBA00004141"/>
    </source>
</evidence>
<evidence type="ECO:0000256" key="3">
    <source>
        <dbReference type="ARBA" id="ARBA00022692"/>
    </source>
</evidence>
<feature type="transmembrane region" description="Helical" evidence="6">
    <location>
        <begin position="52"/>
        <end position="72"/>
    </location>
</feature>
<proteinExistence type="inferred from homology"/>
<feature type="transmembrane region" description="Helical" evidence="6">
    <location>
        <begin position="87"/>
        <end position="106"/>
    </location>
</feature>
<evidence type="ECO:0000256" key="4">
    <source>
        <dbReference type="ARBA" id="ARBA00022989"/>
    </source>
</evidence>
<dbReference type="Pfam" id="PF03073">
    <property type="entry name" value="TspO_MBR"/>
    <property type="match status" value="1"/>
</dbReference>
<keyword evidence="3 6" id="KW-0812">Transmembrane</keyword>
<name>A0ABM1W207_APLCA</name>
<dbReference type="PIRSF" id="PIRSF005859">
    <property type="entry name" value="PBR"/>
    <property type="match status" value="1"/>
</dbReference>
<dbReference type="PANTHER" id="PTHR10057:SF0">
    <property type="entry name" value="TRANSLOCATOR PROTEIN"/>
    <property type="match status" value="1"/>
</dbReference>
<gene>
    <name evidence="8" type="primary">LOC101857284</name>
</gene>
<accession>A0ABM1W207</accession>
<protein>
    <submittedName>
        <fullName evidence="8">Translocator protein isoform X1</fullName>
    </submittedName>
</protein>
<keyword evidence="7" id="KW-1185">Reference proteome</keyword>
<feature type="transmembrane region" description="Helical" evidence="6">
    <location>
        <begin position="12"/>
        <end position="31"/>
    </location>
</feature>
<dbReference type="InterPro" id="IPR004307">
    <property type="entry name" value="TspO_MBR"/>
</dbReference>
<organism evidence="7 8">
    <name type="scientific">Aplysia californica</name>
    <name type="common">California sea hare</name>
    <dbReference type="NCBI Taxonomy" id="6500"/>
    <lineage>
        <taxon>Eukaryota</taxon>
        <taxon>Metazoa</taxon>
        <taxon>Spiralia</taxon>
        <taxon>Lophotrochozoa</taxon>
        <taxon>Mollusca</taxon>
        <taxon>Gastropoda</taxon>
        <taxon>Heterobranchia</taxon>
        <taxon>Euthyneura</taxon>
        <taxon>Tectipleura</taxon>
        <taxon>Aplysiida</taxon>
        <taxon>Aplysioidea</taxon>
        <taxon>Aplysiidae</taxon>
        <taxon>Aplysia</taxon>
    </lineage>
</organism>
<evidence type="ECO:0000256" key="2">
    <source>
        <dbReference type="ARBA" id="ARBA00007524"/>
    </source>
</evidence>